<gene>
    <name evidence="8" type="ORF">HNR08_001997</name>
</gene>
<reference evidence="8 9" key="1">
    <citation type="submission" date="2020-08" db="EMBL/GenBank/DDBJ databases">
        <title>Sequencing the genomes of 1000 actinobacteria strains.</title>
        <authorList>
            <person name="Klenk H.-P."/>
        </authorList>
    </citation>
    <scope>NUCLEOTIDE SEQUENCE [LARGE SCALE GENOMIC DNA]</scope>
    <source>
        <strain evidence="8 9">DSM 9581</strain>
    </source>
</reference>
<comment type="similarity">
    <text evidence="1">Belongs to the Lgt family.</text>
</comment>
<evidence type="ECO:0000313" key="9">
    <source>
        <dbReference type="Proteomes" id="UP000564629"/>
    </source>
</evidence>
<feature type="transmembrane region" description="Helical" evidence="7">
    <location>
        <begin position="297"/>
        <end position="317"/>
    </location>
</feature>
<feature type="transmembrane region" description="Helical" evidence="7">
    <location>
        <begin position="179"/>
        <end position="202"/>
    </location>
</feature>
<keyword evidence="5 7" id="KW-1133">Transmembrane helix</keyword>
<evidence type="ECO:0000256" key="3">
    <source>
        <dbReference type="ARBA" id="ARBA00022679"/>
    </source>
</evidence>
<dbReference type="PANTHER" id="PTHR30589">
    <property type="entry name" value="PROLIPOPROTEIN DIACYLGLYCERYL TRANSFERASE"/>
    <property type="match status" value="1"/>
</dbReference>
<keyword evidence="3 8" id="KW-0808">Transferase</keyword>
<evidence type="ECO:0000256" key="1">
    <source>
        <dbReference type="ARBA" id="ARBA00007150"/>
    </source>
</evidence>
<keyword evidence="6 7" id="KW-0472">Membrane</keyword>
<evidence type="ECO:0000256" key="2">
    <source>
        <dbReference type="ARBA" id="ARBA00022475"/>
    </source>
</evidence>
<sequence>MIDTPRLARLSGVANPATTLQFVASPVGAVADVEPQAVGVSYWFTPPAGPEPYDVAMRFTGSRLDVVGDRGDADDFQVVARLRDIRAEHGPVAVTQRISGKGAGRWKVRAEAVAAPRGGDTSKAVRLPTVEKVGRSAYAPATLALAPGVVPGSWPVMVGLGFVLGLAVLGLLAPVHGLVTVRVLLLALAAGALGLFGAKVYYVLTHSRESRVAGLTGLSLQGFIITAVAVFVLGGWASGVSVGHLLDASIPALLLGQAVGRLGCLFAGCCAGVPTTSRWGLWSSDRRIGMRRVPVQLLESSSAALLALVTGLIAGLAPQASAGLLFLGGLAAYVLVRQILFPLRGLRRLTRYGRTVMLIVAPTVLIVSAAVLSLA</sequence>
<evidence type="ECO:0000256" key="7">
    <source>
        <dbReference type="SAM" id="Phobius"/>
    </source>
</evidence>
<feature type="transmembrane region" description="Helical" evidence="7">
    <location>
        <begin position="154"/>
        <end position="173"/>
    </location>
</feature>
<evidence type="ECO:0000313" key="8">
    <source>
        <dbReference type="EMBL" id="MBB5473261.1"/>
    </source>
</evidence>
<dbReference type="GO" id="GO:0042158">
    <property type="term" value="P:lipoprotein biosynthetic process"/>
    <property type="evidence" value="ECO:0007669"/>
    <property type="project" value="InterPro"/>
</dbReference>
<dbReference type="GO" id="GO:0008961">
    <property type="term" value="F:phosphatidylglycerol-prolipoprotein diacylglyceryl transferase activity"/>
    <property type="evidence" value="ECO:0007669"/>
    <property type="project" value="InterPro"/>
</dbReference>
<dbReference type="EMBL" id="JACHDN010000001">
    <property type="protein sequence ID" value="MBB5473261.1"/>
    <property type="molecule type" value="Genomic_DNA"/>
</dbReference>
<dbReference type="AlphaFoldDB" id="A0A7W8SDT8"/>
<evidence type="ECO:0000256" key="4">
    <source>
        <dbReference type="ARBA" id="ARBA00022692"/>
    </source>
</evidence>
<dbReference type="PANTHER" id="PTHR30589:SF0">
    <property type="entry name" value="PHOSPHATIDYLGLYCEROL--PROLIPOPROTEIN DIACYLGLYCERYL TRANSFERASE"/>
    <property type="match status" value="1"/>
</dbReference>
<feature type="transmembrane region" description="Helical" evidence="7">
    <location>
        <begin position="355"/>
        <end position="374"/>
    </location>
</feature>
<dbReference type="GO" id="GO:0005886">
    <property type="term" value="C:plasma membrane"/>
    <property type="evidence" value="ECO:0007669"/>
    <property type="project" value="InterPro"/>
</dbReference>
<evidence type="ECO:0000256" key="5">
    <source>
        <dbReference type="ARBA" id="ARBA00022989"/>
    </source>
</evidence>
<comment type="caution">
    <text evidence="8">The sequence shown here is derived from an EMBL/GenBank/DDBJ whole genome shotgun (WGS) entry which is preliminary data.</text>
</comment>
<evidence type="ECO:0000256" key="6">
    <source>
        <dbReference type="ARBA" id="ARBA00023136"/>
    </source>
</evidence>
<dbReference type="EC" id="2.-.-.-" evidence="8"/>
<feature type="transmembrane region" description="Helical" evidence="7">
    <location>
        <begin position="323"/>
        <end position="343"/>
    </location>
</feature>
<dbReference type="InterPro" id="IPR001640">
    <property type="entry name" value="Lgt"/>
</dbReference>
<name>A0A7W8SDT8_9CELL</name>
<organism evidence="8 9">
    <name type="scientific">Cellulomonas hominis</name>
    <dbReference type="NCBI Taxonomy" id="156981"/>
    <lineage>
        <taxon>Bacteria</taxon>
        <taxon>Bacillati</taxon>
        <taxon>Actinomycetota</taxon>
        <taxon>Actinomycetes</taxon>
        <taxon>Micrococcales</taxon>
        <taxon>Cellulomonadaceae</taxon>
        <taxon>Cellulomonas</taxon>
    </lineage>
</organism>
<proteinExistence type="inferred from homology"/>
<dbReference type="Pfam" id="PF01790">
    <property type="entry name" value="LGT"/>
    <property type="match status" value="1"/>
</dbReference>
<accession>A0A7W8SDT8</accession>
<keyword evidence="8" id="KW-0449">Lipoprotein</keyword>
<feature type="transmembrane region" description="Helical" evidence="7">
    <location>
        <begin position="258"/>
        <end position="276"/>
    </location>
</feature>
<keyword evidence="4 7" id="KW-0812">Transmembrane</keyword>
<dbReference type="RefSeq" id="WP_168431284.1">
    <property type="nucleotide sequence ID" value="NZ_BJVQ01000086.1"/>
</dbReference>
<protein>
    <submittedName>
        <fullName evidence="8">Phosphatidylglycerol:prolipoprotein diacylglycerol transferase</fullName>
        <ecNumber evidence="8">2.-.-.-</ecNumber>
    </submittedName>
</protein>
<feature type="transmembrane region" description="Helical" evidence="7">
    <location>
        <begin position="214"/>
        <end position="238"/>
    </location>
</feature>
<keyword evidence="2" id="KW-1003">Cell membrane</keyword>
<dbReference type="Proteomes" id="UP000564629">
    <property type="component" value="Unassembled WGS sequence"/>
</dbReference>